<keyword evidence="1" id="KW-0812">Transmembrane</keyword>
<feature type="transmembrane region" description="Helical" evidence="1">
    <location>
        <begin position="46"/>
        <end position="67"/>
    </location>
</feature>
<sequence>MNKLKNGVIKGNTFTCKAAVAHPKSGIRGGKNGKGGSSDSDNFEGAASVISVGYYLAVGAVLTTLFVV</sequence>
<dbReference type="VEuPathDB" id="FungiDB:BCV72DRAFT_234052"/>
<organism evidence="2">
    <name type="scientific">Rhizopus microsporus var. microsporus</name>
    <dbReference type="NCBI Taxonomy" id="86635"/>
    <lineage>
        <taxon>Eukaryota</taxon>
        <taxon>Fungi</taxon>
        <taxon>Fungi incertae sedis</taxon>
        <taxon>Mucoromycota</taxon>
        <taxon>Mucoromycotina</taxon>
        <taxon>Mucoromycetes</taxon>
        <taxon>Mucorales</taxon>
        <taxon>Mucorineae</taxon>
        <taxon>Rhizopodaceae</taxon>
        <taxon>Rhizopus</taxon>
    </lineage>
</organism>
<reference evidence="2" key="1">
    <citation type="journal article" date="2016" name="Proc. Natl. Acad. Sci. U.S.A.">
        <title>Lipid metabolic changes in an early divergent fungus govern the establishment of a mutualistic symbiosis with endobacteria.</title>
        <authorList>
            <person name="Lastovetsky O.A."/>
            <person name="Gaspar M.L."/>
            <person name="Mondo S.J."/>
            <person name="LaButti K.M."/>
            <person name="Sandor L."/>
            <person name="Grigoriev I.V."/>
            <person name="Henry S.A."/>
            <person name="Pawlowska T.E."/>
        </authorList>
    </citation>
    <scope>NUCLEOTIDE SEQUENCE [LARGE SCALE GENOMIC DNA]</scope>
    <source>
        <strain evidence="2">ATCC 52814</strain>
    </source>
</reference>
<dbReference type="EMBL" id="KV922030">
    <property type="protein sequence ID" value="ORE02834.1"/>
    <property type="molecule type" value="Genomic_DNA"/>
</dbReference>
<dbReference type="Proteomes" id="UP000242414">
    <property type="component" value="Unassembled WGS sequence"/>
</dbReference>
<protein>
    <submittedName>
        <fullName evidence="2">Uncharacterized protein</fullName>
    </submittedName>
</protein>
<keyword evidence="1" id="KW-0472">Membrane</keyword>
<evidence type="ECO:0000313" key="2">
    <source>
        <dbReference type="EMBL" id="ORE02834.1"/>
    </source>
</evidence>
<gene>
    <name evidence="2" type="ORF">BCV72DRAFT_234052</name>
</gene>
<dbReference type="AlphaFoldDB" id="A0A1X0QSU4"/>
<evidence type="ECO:0000256" key="1">
    <source>
        <dbReference type="SAM" id="Phobius"/>
    </source>
</evidence>
<accession>A0A1X0QSU4</accession>
<proteinExistence type="predicted"/>
<keyword evidence="1" id="KW-1133">Transmembrane helix</keyword>
<name>A0A1X0QSU4_RHIZD</name>